<dbReference type="InterPro" id="IPR007337">
    <property type="entry name" value="RelB/DinJ"/>
</dbReference>
<name>A0AAW5K2N2_9BACT</name>
<dbReference type="NCBIfam" id="TIGR02384">
    <property type="entry name" value="RelB_DinJ"/>
    <property type="match status" value="1"/>
</dbReference>
<organism evidence="1 2">
    <name type="scientific">Cloacibacillus evryensis</name>
    <dbReference type="NCBI Taxonomy" id="508460"/>
    <lineage>
        <taxon>Bacteria</taxon>
        <taxon>Thermotogati</taxon>
        <taxon>Synergistota</taxon>
        <taxon>Synergistia</taxon>
        <taxon>Synergistales</taxon>
        <taxon>Synergistaceae</taxon>
        <taxon>Cloacibacillus</taxon>
    </lineage>
</organism>
<accession>A0AAW5K2N2</accession>
<keyword evidence="2" id="KW-1185">Reference proteome</keyword>
<dbReference type="AlphaFoldDB" id="A0AAW5K2N2"/>
<evidence type="ECO:0000313" key="2">
    <source>
        <dbReference type="Proteomes" id="UP001205919"/>
    </source>
</evidence>
<dbReference type="Proteomes" id="UP001205919">
    <property type="component" value="Unassembled WGS sequence"/>
</dbReference>
<dbReference type="Gene3D" id="1.10.1220.10">
    <property type="entry name" value="Met repressor-like"/>
    <property type="match status" value="1"/>
</dbReference>
<reference evidence="1 2" key="1">
    <citation type="submission" date="2022-06" db="EMBL/GenBank/DDBJ databases">
        <title>Isolation of gut microbiota from human fecal samples.</title>
        <authorList>
            <person name="Pamer E.G."/>
            <person name="Barat B."/>
            <person name="Waligurski E."/>
            <person name="Medina S."/>
            <person name="Paddock L."/>
            <person name="Mostad J."/>
        </authorList>
    </citation>
    <scope>NUCLEOTIDE SEQUENCE [LARGE SCALE GENOMIC DNA]</scope>
    <source>
        <strain evidence="1 2">DFI.9.90</strain>
    </source>
</reference>
<dbReference type="GeneID" id="95756681"/>
<dbReference type="InterPro" id="IPR013321">
    <property type="entry name" value="Arc_rbn_hlx_hlx"/>
</dbReference>
<dbReference type="EMBL" id="JANFYT010000005">
    <property type="protein sequence ID" value="MCQ4813379.1"/>
    <property type="molecule type" value="Genomic_DNA"/>
</dbReference>
<proteinExistence type="predicted"/>
<comment type="caution">
    <text evidence="1">The sequence shown here is derived from an EMBL/GenBank/DDBJ whole genome shotgun (WGS) entry which is preliminary data.</text>
</comment>
<sequence length="93" mass="10231">MPQTTITFRTDAQTKENFDDFCSEVGMNASVAFNMFMKATLNAGELPFRVSRAKPRIDDASFFGGANLARLNHSKAQAEAGRLSEHETITADD</sequence>
<evidence type="ECO:0000313" key="1">
    <source>
        <dbReference type="EMBL" id="MCQ4813379.1"/>
    </source>
</evidence>
<dbReference type="RefSeq" id="WP_034443422.1">
    <property type="nucleotide sequence ID" value="NZ_CATXDJ010000005.1"/>
</dbReference>
<dbReference type="GO" id="GO:0006355">
    <property type="term" value="P:regulation of DNA-templated transcription"/>
    <property type="evidence" value="ECO:0007669"/>
    <property type="project" value="InterPro"/>
</dbReference>
<protein>
    <submittedName>
        <fullName evidence="1">Type II toxin-antitoxin system RelB/DinJ family antitoxin</fullName>
    </submittedName>
</protein>
<gene>
    <name evidence="1" type="ORF">NE630_02945</name>
</gene>
<dbReference type="Pfam" id="PF04221">
    <property type="entry name" value="RelB"/>
    <property type="match status" value="1"/>
</dbReference>